<dbReference type="Proteomes" id="UP000004188">
    <property type="component" value="Unassembled WGS sequence"/>
</dbReference>
<protein>
    <submittedName>
        <fullName evidence="2">Uncharacterized protein</fullName>
    </submittedName>
</protein>
<keyword evidence="1" id="KW-1133">Transmembrane helix</keyword>
<keyword evidence="1" id="KW-0812">Transmembrane</keyword>
<dbReference type="STRING" id="314607.KB13_85"/>
<proteinExistence type="predicted"/>
<organism evidence="2 3">
    <name type="scientific">beta proteobacterium KB13</name>
    <dbReference type="NCBI Taxonomy" id="314607"/>
    <lineage>
        <taxon>Bacteria</taxon>
        <taxon>Pseudomonadati</taxon>
        <taxon>Pseudomonadota</taxon>
        <taxon>Betaproteobacteria</taxon>
        <taxon>Nitrosomonadales</taxon>
        <taxon>OM43 clade</taxon>
    </lineage>
</organism>
<keyword evidence="1" id="KW-0472">Membrane</keyword>
<gene>
    <name evidence="2" type="ORF">KB13_85</name>
</gene>
<feature type="transmembrane region" description="Helical" evidence="1">
    <location>
        <begin position="6"/>
        <end position="24"/>
    </location>
</feature>
<dbReference type="AlphaFoldDB" id="B6BTB0"/>
<name>B6BTB0_9PROT</name>
<keyword evidence="3" id="KW-1185">Reference proteome</keyword>
<evidence type="ECO:0000256" key="1">
    <source>
        <dbReference type="SAM" id="Phobius"/>
    </source>
</evidence>
<evidence type="ECO:0000313" key="3">
    <source>
        <dbReference type="Proteomes" id="UP000004188"/>
    </source>
</evidence>
<dbReference type="EMBL" id="DS995299">
    <property type="protein sequence ID" value="EDZ63954.1"/>
    <property type="molecule type" value="Genomic_DNA"/>
</dbReference>
<evidence type="ECO:0000313" key="2">
    <source>
        <dbReference type="EMBL" id="EDZ63954.1"/>
    </source>
</evidence>
<reference evidence="3" key="1">
    <citation type="journal article" date="2012" name="Stand. Genomic Sci.">
        <title>Genome sequence of strain HIMB624, a cultured representative from the OM43 clade of marine Betaproteobacteria.</title>
        <authorList>
            <person name="Huggett M.J."/>
            <person name="Hayakawa D.H."/>
            <person name="Rappe M.S."/>
        </authorList>
    </citation>
    <scope>NUCLEOTIDE SEQUENCE [LARGE SCALE GENOMIC DNA]</scope>
    <source>
        <strain evidence="3">KB13</strain>
    </source>
</reference>
<sequence>MENKLWQFFFVYIIIAWIWLFTHYKNFGQTKYVQLVNQNNAECPVGEIIVL</sequence>
<dbReference type="HOGENOM" id="CLU_3096048_0_0_4"/>
<accession>B6BTB0</accession>